<accession>A0A4C1TUQ7</accession>
<reference evidence="2 3" key="1">
    <citation type="journal article" date="2019" name="Commun. Biol.">
        <title>The bagworm genome reveals a unique fibroin gene that provides high tensile strength.</title>
        <authorList>
            <person name="Kono N."/>
            <person name="Nakamura H."/>
            <person name="Ohtoshi R."/>
            <person name="Tomita M."/>
            <person name="Numata K."/>
            <person name="Arakawa K."/>
        </authorList>
    </citation>
    <scope>NUCLEOTIDE SEQUENCE [LARGE SCALE GENOMIC DNA]</scope>
</reference>
<protein>
    <submittedName>
        <fullName evidence="2">Uncharacterized protein</fullName>
    </submittedName>
</protein>
<gene>
    <name evidence="2" type="ORF">EVAR_8862_1</name>
</gene>
<evidence type="ECO:0000313" key="2">
    <source>
        <dbReference type="EMBL" id="GBP17516.1"/>
    </source>
</evidence>
<dbReference type="EMBL" id="BGZK01000087">
    <property type="protein sequence ID" value="GBP17516.1"/>
    <property type="molecule type" value="Genomic_DNA"/>
</dbReference>
<organism evidence="2 3">
    <name type="scientific">Eumeta variegata</name>
    <name type="common">Bagworm moth</name>
    <name type="synonym">Eumeta japonica</name>
    <dbReference type="NCBI Taxonomy" id="151549"/>
    <lineage>
        <taxon>Eukaryota</taxon>
        <taxon>Metazoa</taxon>
        <taxon>Ecdysozoa</taxon>
        <taxon>Arthropoda</taxon>
        <taxon>Hexapoda</taxon>
        <taxon>Insecta</taxon>
        <taxon>Pterygota</taxon>
        <taxon>Neoptera</taxon>
        <taxon>Endopterygota</taxon>
        <taxon>Lepidoptera</taxon>
        <taxon>Glossata</taxon>
        <taxon>Ditrysia</taxon>
        <taxon>Tineoidea</taxon>
        <taxon>Psychidae</taxon>
        <taxon>Oiketicinae</taxon>
        <taxon>Eumeta</taxon>
    </lineage>
</organism>
<proteinExistence type="predicted"/>
<evidence type="ECO:0000313" key="3">
    <source>
        <dbReference type="Proteomes" id="UP000299102"/>
    </source>
</evidence>
<sequence length="131" mass="14037">MVPPTESANLRRRLRQREARELRFASQIGVTGHSTNPTRSGRAAAAPPISIPAASTVPFPIPISWSRSAAATPPAFLLRPACARPAFIGRINDPGSRECGRRFPSPARVLFARQLVYAAKGVKATRPSPAS</sequence>
<name>A0A4C1TUQ7_EUMVA</name>
<keyword evidence="3" id="KW-1185">Reference proteome</keyword>
<feature type="region of interest" description="Disordered" evidence="1">
    <location>
        <begin position="24"/>
        <end position="46"/>
    </location>
</feature>
<evidence type="ECO:0000256" key="1">
    <source>
        <dbReference type="SAM" id="MobiDB-lite"/>
    </source>
</evidence>
<feature type="compositionally biased region" description="Polar residues" evidence="1">
    <location>
        <begin position="28"/>
        <end position="39"/>
    </location>
</feature>
<dbReference type="Proteomes" id="UP000299102">
    <property type="component" value="Unassembled WGS sequence"/>
</dbReference>
<dbReference type="AlphaFoldDB" id="A0A4C1TUQ7"/>
<comment type="caution">
    <text evidence="2">The sequence shown here is derived from an EMBL/GenBank/DDBJ whole genome shotgun (WGS) entry which is preliminary data.</text>
</comment>